<proteinExistence type="predicted"/>
<dbReference type="AlphaFoldDB" id="A0A9P6L5D1"/>
<dbReference type="EMBL" id="WIUZ02000011">
    <property type="protein sequence ID" value="KAF9782881.1"/>
    <property type="molecule type" value="Genomic_DNA"/>
</dbReference>
<sequence length="371" mass="41500">MNGLTNLTLLSVQRAAEAVRLVAQLTERVEGWSAQRTLDQTTVDSARNCLRAEVQLAVAHRLEEARVVEMVNEEVDESASEGTEEEVASAENVTRNIVNALISNIEVTFFGKILNNTARKLAWKIQNVFVMYWNTTPCPQWETLAKFQAKMNKALEAMITNHCELIAGLGLRDDNVKKAFDRRDNRLDWHLKKIWDESSRVNELEDKVSVLTMMVESLQDKMCRCDELPQLVGQGSAEVPFELEYANEVILPSPNPLSYATPPVENEAPIATPALTSALAKSDKENCGRCPLLPIDQLVIKVHLVTTALLSGHPVLEMCNQVFRSSVTSGRLLSPEDGDTMFGEMLTGRGSWMNLDGTFECWVTREDTIDY</sequence>
<organism evidence="1 2">
    <name type="scientific">Thelephora terrestris</name>
    <dbReference type="NCBI Taxonomy" id="56493"/>
    <lineage>
        <taxon>Eukaryota</taxon>
        <taxon>Fungi</taxon>
        <taxon>Dikarya</taxon>
        <taxon>Basidiomycota</taxon>
        <taxon>Agaricomycotina</taxon>
        <taxon>Agaricomycetes</taxon>
        <taxon>Thelephorales</taxon>
        <taxon>Thelephoraceae</taxon>
        <taxon>Thelephora</taxon>
    </lineage>
</organism>
<protein>
    <submittedName>
        <fullName evidence="1">Uncharacterized protein</fullName>
    </submittedName>
</protein>
<dbReference type="Proteomes" id="UP000736335">
    <property type="component" value="Unassembled WGS sequence"/>
</dbReference>
<evidence type="ECO:0000313" key="2">
    <source>
        <dbReference type="Proteomes" id="UP000736335"/>
    </source>
</evidence>
<comment type="caution">
    <text evidence="1">The sequence shown here is derived from an EMBL/GenBank/DDBJ whole genome shotgun (WGS) entry which is preliminary data.</text>
</comment>
<name>A0A9P6L5D1_9AGAM</name>
<evidence type="ECO:0000313" key="1">
    <source>
        <dbReference type="EMBL" id="KAF9782881.1"/>
    </source>
</evidence>
<keyword evidence="2" id="KW-1185">Reference proteome</keyword>
<reference evidence="1" key="2">
    <citation type="submission" date="2020-11" db="EMBL/GenBank/DDBJ databases">
        <authorList>
            <consortium name="DOE Joint Genome Institute"/>
            <person name="Kuo A."/>
            <person name="Miyauchi S."/>
            <person name="Kiss E."/>
            <person name="Drula E."/>
            <person name="Kohler A."/>
            <person name="Sanchez-Garcia M."/>
            <person name="Andreopoulos B."/>
            <person name="Barry K.W."/>
            <person name="Bonito G."/>
            <person name="Buee M."/>
            <person name="Carver A."/>
            <person name="Chen C."/>
            <person name="Cichocki N."/>
            <person name="Clum A."/>
            <person name="Culley D."/>
            <person name="Crous P.W."/>
            <person name="Fauchery L."/>
            <person name="Girlanda M."/>
            <person name="Hayes R."/>
            <person name="Keri Z."/>
            <person name="Labutti K."/>
            <person name="Lipzen A."/>
            <person name="Lombard V."/>
            <person name="Magnuson J."/>
            <person name="Maillard F."/>
            <person name="Morin E."/>
            <person name="Murat C."/>
            <person name="Nolan M."/>
            <person name="Ohm R."/>
            <person name="Pangilinan J."/>
            <person name="Pereira M."/>
            <person name="Perotto S."/>
            <person name="Peter M."/>
            <person name="Riley R."/>
            <person name="Sitrit Y."/>
            <person name="Stielow B."/>
            <person name="Szollosi G."/>
            <person name="Zifcakova L."/>
            <person name="Stursova M."/>
            <person name="Spatafora J.W."/>
            <person name="Tedersoo L."/>
            <person name="Vaario L.-M."/>
            <person name="Yamada A."/>
            <person name="Yan M."/>
            <person name="Wang P."/>
            <person name="Xu J."/>
            <person name="Bruns T."/>
            <person name="Baldrian P."/>
            <person name="Vilgalys R."/>
            <person name="Henrissat B."/>
            <person name="Grigoriev I.V."/>
            <person name="Hibbett D."/>
            <person name="Nagy L.G."/>
            <person name="Martin F.M."/>
        </authorList>
    </citation>
    <scope>NUCLEOTIDE SEQUENCE</scope>
    <source>
        <strain evidence="1">UH-Tt-Lm1</strain>
    </source>
</reference>
<reference evidence="1" key="1">
    <citation type="journal article" date="2020" name="Nat. Commun.">
        <title>Large-scale genome sequencing of mycorrhizal fungi provides insights into the early evolution of symbiotic traits.</title>
        <authorList>
            <person name="Miyauchi S."/>
            <person name="Kiss E."/>
            <person name="Kuo A."/>
            <person name="Drula E."/>
            <person name="Kohler A."/>
            <person name="Sanchez-Garcia M."/>
            <person name="Morin E."/>
            <person name="Andreopoulos B."/>
            <person name="Barry K.W."/>
            <person name="Bonito G."/>
            <person name="Buee M."/>
            <person name="Carver A."/>
            <person name="Chen C."/>
            <person name="Cichocki N."/>
            <person name="Clum A."/>
            <person name="Culley D."/>
            <person name="Crous P.W."/>
            <person name="Fauchery L."/>
            <person name="Girlanda M."/>
            <person name="Hayes R.D."/>
            <person name="Keri Z."/>
            <person name="LaButti K."/>
            <person name="Lipzen A."/>
            <person name="Lombard V."/>
            <person name="Magnuson J."/>
            <person name="Maillard F."/>
            <person name="Murat C."/>
            <person name="Nolan M."/>
            <person name="Ohm R.A."/>
            <person name="Pangilinan J."/>
            <person name="Pereira M.F."/>
            <person name="Perotto S."/>
            <person name="Peter M."/>
            <person name="Pfister S."/>
            <person name="Riley R."/>
            <person name="Sitrit Y."/>
            <person name="Stielow J.B."/>
            <person name="Szollosi G."/>
            <person name="Zifcakova L."/>
            <person name="Stursova M."/>
            <person name="Spatafora J.W."/>
            <person name="Tedersoo L."/>
            <person name="Vaario L.M."/>
            <person name="Yamada A."/>
            <person name="Yan M."/>
            <person name="Wang P."/>
            <person name="Xu J."/>
            <person name="Bruns T."/>
            <person name="Baldrian P."/>
            <person name="Vilgalys R."/>
            <person name="Dunand C."/>
            <person name="Henrissat B."/>
            <person name="Grigoriev I.V."/>
            <person name="Hibbett D."/>
            <person name="Nagy L.G."/>
            <person name="Martin F.M."/>
        </authorList>
    </citation>
    <scope>NUCLEOTIDE SEQUENCE</scope>
    <source>
        <strain evidence="1">UH-Tt-Lm1</strain>
    </source>
</reference>
<gene>
    <name evidence="1" type="ORF">BJ322DRAFT_1110760</name>
</gene>
<accession>A0A9P6L5D1</accession>